<proteinExistence type="predicted"/>
<protein>
    <submittedName>
        <fullName evidence="1">Uncharacterized protein</fullName>
    </submittedName>
</protein>
<organism evidence="1 2">
    <name type="scientific">Solirubrobacter deserti</name>
    <dbReference type="NCBI Taxonomy" id="2282478"/>
    <lineage>
        <taxon>Bacteria</taxon>
        <taxon>Bacillati</taxon>
        <taxon>Actinomycetota</taxon>
        <taxon>Thermoleophilia</taxon>
        <taxon>Solirubrobacterales</taxon>
        <taxon>Solirubrobacteraceae</taxon>
        <taxon>Solirubrobacter</taxon>
    </lineage>
</organism>
<evidence type="ECO:0000313" key="2">
    <source>
        <dbReference type="Proteomes" id="UP001147700"/>
    </source>
</evidence>
<name>A0ABT4RP48_9ACTN</name>
<dbReference type="Proteomes" id="UP001147700">
    <property type="component" value="Unassembled WGS sequence"/>
</dbReference>
<comment type="caution">
    <text evidence="1">The sequence shown here is derived from an EMBL/GenBank/DDBJ whole genome shotgun (WGS) entry which is preliminary data.</text>
</comment>
<evidence type="ECO:0000313" key="1">
    <source>
        <dbReference type="EMBL" id="MDA0140188.1"/>
    </source>
</evidence>
<gene>
    <name evidence="1" type="ORF">OJ962_22005</name>
</gene>
<sequence>MSTFLVSPSSDTPWSLDPEAFALRLKARWPEIEVRELEDSLNALSFRVPVDGDYPPLGHLMSDGQAVTLEGGLAESAEVAAWMREIVEPEQELLFYDEGYSFDVPLRPGITRDEIVAAVLAA</sequence>
<dbReference type="EMBL" id="JAPCID010000035">
    <property type="protein sequence ID" value="MDA0140188.1"/>
    <property type="molecule type" value="Genomic_DNA"/>
</dbReference>
<reference evidence="1" key="1">
    <citation type="submission" date="2022-10" db="EMBL/GenBank/DDBJ databases">
        <title>The WGS of Solirubrobacter sp. CPCC 204708.</title>
        <authorList>
            <person name="Jiang Z."/>
        </authorList>
    </citation>
    <scope>NUCLEOTIDE SEQUENCE</scope>
    <source>
        <strain evidence="1">CPCC 204708</strain>
    </source>
</reference>
<dbReference type="RefSeq" id="WP_202952553.1">
    <property type="nucleotide sequence ID" value="NZ_JAPCID010000035.1"/>
</dbReference>
<keyword evidence="2" id="KW-1185">Reference proteome</keyword>
<accession>A0ABT4RP48</accession>